<dbReference type="GO" id="GO:0005524">
    <property type="term" value="F:ATP binding"/>
    <property type="evidence" value="ECO:0007669"/>
    <property type="project" value="UniProtKB-KW"/>
</dbReference>
<dbReference type="SUPFAM" id="SSF52540">
    <property type="entry name" value="P-loop containing nucleoside triphosphate hydrolases"/>
    <property type="match status" value="1"/>
</dbReference>
<dbReference type="GO" id="GO:0016787">
    <property type="term" value="F:hydrolase activity"/>
    <property type="evidence" value="ECO:0007669"/>
    <property type="project" value="UniProtKB-KW"/>
</dbReference>
<organism evidence="6">
    <name type="scientific">marine metagenome</name>
    <dbReference type="NCBI Taxonomy" id="408172"/>
    <lineage>
        <taxon>unclassified sequences</taxon>
        <taxon>metagenomes</taxon>
        <taxon>ecological metagenomes</taxon>
    </lineage>
</organism>
<reference evidence="6" key="1">
    <citation type="submission" date="2018-05" db="EMBL/GenBank/DDBJ databases">
        <authorList>
            <person name="Lanie J.A."/>
            <person name="Ng W.-L."/>
            <person name="Kazmierczak K.M."/>
            <person name="Andrzejewski T.M."/>
            <person name="Davidsen T.M."/>
            <person name="Wayne K.J."/>
            <person name="Tettelin H."/>
            <person name="Glass J.I."/>
            <person name="Rusch D."/>
            <person name="Podicherti R."/>
            <person name="Tsui H.-C.T."/>
            <person name="Winkler M.E."/>
        </authorList>
    </citation>
    <scope>NUCLEOTIDE SEQUENCE</scope>
</reference>
<dbReference type="GO" id="GO:0000725">
    <property type="term" value="P:recombinational repair"/>
    <property type="evidence" value="ECO:0007669"/>
    <property type="project" value="TreeGrafter"/>
</dbReference>
<keyword evidence="4" id="KW-0067">ATP-binding</keyword>
<dbReference type="GO" id="GO:0043138">
    <property type="term" value="F:3'-5' DNA helicase activity"/>
    <property type="evidence" value="ECO:0007669"/>
    <property type="project" value="TreeGrafter"/>
</dbReference>
<evidence type="ECO:0000313" key="6">
    <source>
        <dbReference type="EMBL" id="SVD06172.1"/>
    </source>
</evidence>
<dbReference type="PANTHER" id="PTHR11070">
    <property type="entry name" value="UVRD / RECB / PCRA DNA HELICASE FAMILY MEMBER"/>
    <property type="match status" value="1"/>
</dbReference>
<evidence type="ECO:0000259" key="5">
    <source>
        <dbReference type="PROSITE" id="PS51217"/>
    </source>
</evidence>
<feature type="non-terminal residue" evidence="6">
    <location>
        <position position="313"/>
    </location>
</feature>
<evidence type="ECO:0000256" key="4">
    <source>
        <dbReference type="ARBA" id="ARBA00022840"/>
    </source>
</evidence>
<dbReference type="Gene3D" id="3.40.50.300">
    <property type="entry name" value="P-loop containing nucleotide triphosphate hydrolases"/>
    <property type="match status" value="1"/>
</dbReference>
<proteinExistence type="predicted"/>
<evidence type="ECO:0000256" key="1">
    <source>
        <dbReference type="ARBA" id="ARBA00022741"/>
    </source>
</evidence>
<dbReference type="EMBL" id="UINC01127209">
    <property type="protein sequence ID" value="SVD06172.1"/>
    <property type="molecule type" value="Genomic_DNA"/>
</dbReference>
<sequence length="313" mass="35889">SLVNNGYALYGDIAVICRGWGNVTDAAITMQNSAIPVNIHIEKFFDVPIVKDVLAWGHLICKDDHADIALFRILRERLGKTWASTFFQKMDRTSLDEKLDDLIKNKNESAEIASIMDSVTVLQQSLNKIMKADEMVWHILTTLKNSRLVIAIRNEYRYAQRLNLANAGAILNLAENFVNKDPDAELGDWLQFMEVMALASNQNAAQPELESRNLAVQVMTIHQSKGLQFPVVIMPFLYSGSFPSSVKKHPTIDRLPTSWMAWEQDANTSFRERHQREERRVFYVGITRAERRLYLFGPMKRQSIFTQELENIN</sequence>
<dbReference type="GO" id="GO:0005829">
    <property type="term" value="C:cytosol"/>
    <property type="evidence" value="ECO:0007669"/>
    <property type="project" value="TreeGrafter"/>
</dbReference>
<dbReference type="GO" id="GO:0003677">
    <property type="term" value="F:DNA binding"/>
    <property type="evidence" value="ECO:0007669"/>
    <property type="project" value="InterPro"/>
</dbReference>
<keyword evidence="1" id="KW-0547">Nucleotide-binding</keyword>
<dbReference type="InterPro" id="IPR000212">
    <property type="entry name" value="DNA_helicase_UvrD/REP"/>
</dbReference>
<feature type="domain" description="UvrD-like helicase C-terminal" evidence="5">
    <location>
        <begin position="1"/>
        <end position="226"/>
    </location>
</feature>
<gene>
    <name evidence="6" type="ORF">METZ01_LOCUS359026</name>
</gene>
<feature type="non-terminal residue" evidence="6">
    <location>
        <position position="1"/>
    </location>
</feature>
<dbReference type="PROSITE" id="PS51217">
    <property type="entry name" value="UVRD_HELICASE_CTER"/>
    <property type="match status" value="1"/>
</dbReference>
<evidence type="ECO:0000256" key="2">
    <source>
        <dbReference type="ARBA" id="ARBA00022801"/>
    </source>
</evidence>
<dbReference type="InterPro" id="IPR014017">
    <property type="entry name" value="DNA_helicase_UvrD-like_C"/>
</dbReference>
<keyword evidence="3" id="KW-0347">Helicase</keyword>
<dbReference type="Pfam" id="PF13361">
    <property type="entry name" value="UvrD_C"/>
    <property type="match status" value="1"/>
</dbReference>
<dbReference type="Gene3D" id="1.10.486.10">
    <property type="entry name" value="PCRA, domain 4"/>
    <property type="match status" value="1"/>
</dbReference>
<protein>
    <recommendedName>
        <fullName evidence="5">UvrD-like helicase C-terminal domain-containing protein</fullName>
    </recommendedName>
</protein>
<keyword evidence="2" id="KW-0378">Hydrolase</keyword>
<dbReference type="InterPro" id="IPR027417">
    <property type="entry name" value="P-loop_NTPase"/>
</dbReference>
<dbReference type="PANTHER" id="PTHR11070:SF67">
    <property type="entry name" value="DNA 3'-5' HELICASE"/>
    <property type="match status" value="1"/>
</dbReference>
<name>A0A382S9C9_9ZZZZ</name>
<accession>A0A382S9C9</accession>
<evidence type="ECO:0000256" key="3">
    <source>
        <dbReference type="ARBA" id="ARBA00022806"/>
    </source>
</evidence>
<dbReference type="AlphaFoldDB" id="A0A382S9C9"/>